<gene>
    <name evidence="1" type="ORF">KK1_034080</name>
</gene>
<dbReference type="AlphaFoldDB" id="A0A151RPI7"/>
<evidence type="ECO:0000313" key="2">
    <source>
        <dbReference type="Proteomes" id="UP000075243"/>
    </source>
</evidence>
<keyword evidence="2" id="KW-1185">Reference proteome</keyword>
<accession>A0A151RPI7</accession>
<dbReference type="Proteomes" id="UP000075243">
    <property type="component" value="Unassembled WGS sequence"/>
</dbReference>
<evidence type="ECO:0008006" key="3">
    <source>
        <dbReference type="Google" id="ProtNLM"/>
    </source>
</evidence>
<dbReference type="PANTHER" id="PTHR46148">
    <property type="entry name" value="CHROMO DOMAIN-CONTAINING PROTEIN"/>
    <property type="match status" value="1"/>
</dbReference>
<dbReference type="EMBL" id="KQ483626">
    <property type="protein sequence ID" value="KYP44445.1"/>
    <property type="molecule type" value="Genomic_DNA"/>
</dbReference>
<dbReference type="Gramene" id="C.cajan_31540.t">
    <property type="protein sequence ID" value="C.cajan_31540.t.cds1"/>
    <property type="gene ID" value="C.cajan_31540"/>
</dbReference>
<dbReference type="PANTHER" id="PTHR46148:SF60">
    <property type="entry name" value="CHROMO DOMAIN-CONTAINING PROTEIN"/>
    <property type="match status" value="1"/>
</dbReference>
<reference evidence="1" key="1">
    <citation type="journal article" date="2012" name="Nat. Biotechnol.">
        <title>Draft genome sequence of pigeonpea (Cajanus cajan), an orphan legume crop of resource-poor farmers.</title>
        <authorList>
            <person name="Varshney R.K."/>
            <person name="Chen W."/>
            <person name="Li Y."/>
            <person name="Bharti A.K."/>
            <person name="Saxena R.K."/>
            <person name="Schlueter J.A."/>
            <person name="Donoghue M.T."/>
            <person name="Azam S."/>
            <person name="Fan G."/>
            <person name="Whaley A.M."/>
            <person name="Farmer A.D."/>
            <person name="Sheridan J."/>
            <person name="Iwata A."/>
            <person name="Tuteja R."/>
            <person name="Penmetsa R.V."/>
            <person name="Wu W."/>
            <person name="Upadhyaya H.D."/>
            <person name="Yang S.P."/>
            <person name="Shah T."/>
            <person name="Saxena K.B."/>
            <person name="Michael T."/>
            <person name="McCombie W.R."/>
            <person name="Yang B."/>
            <person name="Zhang G."/>
            <person name="Yang H."/>
            <person name="Wang J."/>
            <person name="Spillane C."/>
            <person name="Cook D.R."/>
            <person name="May G.D."/>
            <person name="Xu X."/>
            <person name="Jackson S.A."/>
        </authorList>
    </citation>
    <scope>NUCLEOTIDE SEQUENCE [LARGE SCALE GENOMIC DNA]</scope>
</reference>
<organism evidence="1 2">
    <name type="scientific">Cajanus cajan</name>
    <name type="common">Pigeon pea</name>
    <name type="synonym">Cajanus indicus</name>
    <dbReference type="NCBI Taxonomy" id="3821"/>
    <lineage>
        <taxon>Eukaryota</taxon>
        <taxon>Viridiplantae</taxon>
        <taxon>Streptophyta</taxon>
        <taxon>Embryophyta</taxon>
        <taxon>Tracheophyta</taxon>
        <taxon>Spermatophyta</taxon>
        <taxon>Magnoliopsida</taxon>
        <taxon>eudicotyledons</taxon>
        <taxon>Gunneridae</taxon>
        <taxon>Pentapetalae</taxon>
        <taxon>rosids</taxon>
        <taxon>fabids</taxon>
        <taxon>Fabales</taxon>
        <taxon>Fabaceae</taxon>
        <taxon>Papilionoideae</taxon>
        <taxon>50 kb inversion clade</taxon>
        <taxon>NPAAA clade</taxon>
        <taxon>indigoferoid/millettioid clade</taxon>
        <taxon>Phaseoleae</taxon>
        <taxon>Cajanus</taxon>
    </lineage>
</organism>
<evidence type="ECO:0000313" key="1">
    <source>
        <dbReference type="EMBL" id="KYP44445.1"/>
    </source>
</evidence>
<protein>
    <recommendedName>
        <fullName evidence="3">Chromo domain-containing protein</fullName>
    </recommendedName>
</protein>
<name>A0A151RPI7_CAJCA</name>
<proteinExistence type="predicted"/>
<sequence length="63" mass="7586">MSDTVQLKDNLTYDAMPVQIADRRIKQLRGKQISLVKVIWNEDTRDATWELEEKIRKNYPYLF</sequence>